<comment type="caution">
    <text evidence="1">The sequence shown here is derived from an EMBL/GenBank/DDBJ whole genome shotgun (WGS) entry which is preliminary data.</text>
</comment>
<name>A0AAN8X8N0_HALRR</name>
<protein>
    <submittedName>
        <fullName evidence="1">Uncharacterized protein</fullName>
    </submittedName>
</protein>
<reference evidence="1 2" key="1">
    <citation type="submission" date="2023-11" db="EMBL/GenBank/DDBJ databases">
        <title>Halocaridina rubra genome assembly.</title>
        <authorList>
            <person name="Smith C."/>
        </authorList>
    </citation>
    <scope>NUCLEOTIDE SEQUENCE [LARGE SCALE GENOMIC DNA]</scope>
    <source>
        <strain evidence="1">EP-1</strain>
        <tissue evidence="1">Whole</tissue>
    </source>
</reference>
<proteinExistence type="predicted"/>
<gene>
    <name evidence="1" type="ORF">SK128_012555</name>
</gene>
<organism evidence="1 2">
    <name type="scientific">Halocaridina rubra</name>
    <name type="common">Hawaiian red shrimp</name>
    <dbReference type="NCBI Taxonomy" id="373956"/>
    <lineage>
        <taxon>Eukaryota</taxon>
        <taxon>Metazoa</taxon>
        <taxon>Ecdysozoa</taxon>
        <taxon>Arthropoda</taxon>
        <taxon>Crustacea</taxon>
        <taxon>Multicrustacea</taxon>
        <taxon>Malacostraca</taxon>
        <taxon>Eumalacostraca</taxon>
        <taxon>Eucarida</taxon>
        <taxon>Decapoda</taxon>
        <taxon>Pleocyemata</taxon>
        <taxon>Caridea</taxon>
        <taxon>Atyoidea</taxon>
        <taxon>Atyidae</taxon>
        <taxon>Halocaridina</taxon>
    </lineage>
</organism>
<accession>A0AAN8X8N0</accession>
<evidence type="ECO:0000313" key="1">
    <source>
        <dbReference type="EMBL" id="KAK7079876.1"/>
    </source>
</evidence>
<dbReference type="Proteomes" id="UP001381693">
    <property type="component" value="Unassembled WGS sequence"/>
</dbReference>
<keyword evidence="2" id="KW-1185">Reference proteome</keyword>
<dbReference type="AlphaFoldDB" id="A0AAN8X8N0"/>
<dbReference type="EMBL" id="JAXCGZ010006302">
    <property type="protein sequence ID" value="KAK7079876.1"/>
    <property type="molecule type" value="Genomic_DNA"/>
</dbReference>
<evidence type="ECO:0000313" key="2">
    <source>
        <dbReference type="Proteomes" id="UP001381693"/>
    </source>
</evidence>
<sequence>MGRYYLKVLFVSTLIHMGTKSYTLMGKHSIVRHLHSPWQNGSVRDSEAAGRGFAPRHGLRLL</sequence>